<dbReference type="OrthoDB" id="5567560at2"/>
<dbReference type="GO" id="GO:0022857">
    <property type="term" value="F:transmembrane transporter activity"/>
    <property type="evidence" value="ECO:0007669"/>
    <property type="project" value="UniProtKB-UniRule"/>
</dbReference>
<evidence type="ECO:0000313" key="12">
    <source>
        <dbReference type="Proteomes" id="UP000066624"/>
    </source>
</evidence>
<dbReference type="PANTHER" id="PTHR35011:SF2">
    <property type="entry name" value="2,3-DIKETO-L-GULONATE TRAP TRANSPORTER SMALL PERMEASE PROTEIN YIAM"/>
    <property type="match status" value="1"/>
</dbReference>
<name>A0A0K0XWD8_9GAMM</name>
<reference evidence="11 12" key="1">
    <citation type="submission" date="2015-07" db="EMBL/GenBank/DDBJ databases">
        <authorList>
            <person name="Noorani M."/>
        </authorList>
    </citation>
    <scope>NUCLEOTIDE SEQUENCE [LARGE SCALE GENOMIC DNA]</scope>
    <source>
        <strain evidence="11 12">KCTC 42284</strain>
    </source>
</reference>
<comment type="subcellular location">
    <subcellularLocation>
        <location evidence="1 9">Cell inner membrane</location>
        <topology evidence="1 9">Multi-pass membrane protein</topology>
    </subcellularLocation>
</comment>
<dbReference type="GO" id="GO:0005886">
    <property type="term" value="C:plasma membrane"/>
    <property type="evidence" value="ECO:0007669"/>
    <property type="project" value="UniProtKB-SubCell"/>
</dbReference>
<evidence type="ECO:0000256" key="2">
    <source>
        <dbReference type="ARBA" id="ARBA00022448"/>
    </source>
</evidence>
<dbReference type="GO" id="GO:0015740">
    <property type="term" value="P:C4-dicarboxylate transport"/>
    <property type="evidence" value="ECO:0007669"/>
    <property type="project" value="TreeGrafter"/>
</dbReference>
<feature type="transmembrane region" description="Helical" evidence="9">
    <location>
        <begin position="55"/>
        <end position="74"/>
    </location>
</feature>
<proteinExistence type="inferred from homology"/>
<feature type="domain" description="Tripartite ATP-independent periplasmic transporters DctQ component" evidence="10">
    <location>
        <begin position="33"/>
        <end position="156"/>
    </location>
</feature>
<dbReference type="STRING" id="1579979.WM2015_1561"/>
<dbReference type="InterPro" id="IPR055348">
    <property type="entry name" value="DctQ"/>
</dbReference>
<feature type="transmembrane region" description="Helical" evidence="9">
    <location>
        <begin position="95"/>
        <end position="116"/>
    </location>
</feature>
<comment type="function">
    <text evidence="9">Part of the tripartite ATP-independent periplasmic (TRAP) transport system.</text>
</comment>
<dbReference type="Pfam" id="PF04290">
    <property type="entry name" value="DctQ"/>
    <property type="match status" value="1"/>
</dbReference>
<protein>
    <recommendedName>
        <fullName evidence="9">TRAP transporter small permease protein</fullName>
    </recommendedName>
</protein>
<feature type="transmembrane region" description="Helical" evidence="9">
    <location>
        <begin position="136"/>
        <end position="158"/>
    </location>
</feature>
<evidence type="ECO:0000256" key="5">
    <source>
        <dbReference type="ARBA" id="ARBA00022692"/>
    </source>
</evidence>
<comment type="subunit">
    <text evidence="9">The complex comprises the extracytoplasmic solute receptor protein and the two transmembrane proteins.</text>
</comment>
<keyword evidence="3" id="KW-1003">Cell membrane</keyword>
<dbReference type="InterPro" id="IPR007387">
    <property type="entry name" value="TRAP_DctQ"/>
</dbReference>
<dbReference type="RefSeq" id="WP_049725533.1">
    <property type="nucleotide sequence ID" value="NZ_CP012154.1"/>
</dbReference>
<feature type="transmembrane region" description="Helical" evidence="9">
    <location>
        <begin position="24"/>
        <end position="43"/>
    </location>
</feature>
<evidence type="ECO:0000256" key="3">
    <source>
        <dbReference type="ARBA" id="ARBA00022475"/>
    </source>
</evidence>
<keyword evidence="6 9" id="KW-1133">Transmembrane helix</keyword>
<sequence length="185" mass="20273">MRVTRALAEFFGLLSDALTRLEELLLTLLLFGLMGLGLTQIILRNTGVALPWADGAMRAMVLWLAMVAGVMAAGKLRHIRINLIEHWLPEKPLAWVNRFSYAMAGGVSLMMCWYGLEMVALEHEFGAFAFLRVPTWAVHFIIPIGFALMAARFFAVAFSPRGPLSGKAAPPMEIGGTPSGRETQG</sequence>
<evidence type="ECO:0000256" key="8">
    <source>
        <dbReference type="ARBA" id="ARBA00038436"/>
    </source>
</evidence>
<keyword evidence="12" id="KW-1185">Reference proteome</keyword>
<gene>
    <name evidence="11" type="ORF">WM2015_1561</name>
</gene>
<dbReference type="PANTHER" id="PTHR35011">
    <property type="entry name" value="2,3-DIKETO-L-GULONATE TRAP TRANSPORTER SMALL PERMEASE PROTEIN YIAM"/>
    <property type="match status" value="1"/>
</dbReference>
<evidence type="ECO:0000256" key="1">
    <source>
        <dbReference type="ARBA" id="ARBA00004429"/>
    </source>
</evidence>
<keyword evidence="2 9" id="KW-0813">Transport</keyword>
<organism evidence="11 12">
    <name type="scientific">Wenzhouxiangella marina</name>
    <dbReference type="NCBI Taxonomy" id="1579979"/>
    <lineage>
        <taxon>Bacteria</taxon>
        <taxon>Pseudomonadati</taxon>
        <taxon>Pseudomonadota</taxon>
        <taxon>Gammaproteobacteria</taxon>
        <taxon>Chromatiales</taxon>
        <taxon>Wenzhouxiangellaceae</taxon>
        <taxon>Wenzhouxiangella</taxon>
    </lineage>
</organism>
<evidence type="ECO:0000256" key="4">
    <source>
        <dbReference type="ARBA" id="ARBA00022519"/>
    </source>
</evidence>
<evidence type="ECO:0000256" key="9">
    <source>
        <dbReference type="RuleBase" id="RU369079"/>
    </source>
</evidence>
<keyword evidence="7 9" id="KW-0472">Membrane</keyword>
<evidence type="ECO:0000313" key="11">
    <source>
        <dbReference type="EMBL" id="AKS41931.1"/>
    </source>
</evidence>
<evidence type="ECO:0000256" key="7">
    <source>
        <dbReference type="ARBA" id="ARBA00023136"/>
    </source>
</evidence>
<keyword evidence="4 9" id="KW-0997">Cell inner membrane</keyword>
<comment type="similarity">
    <text evidence="8 9">Belongs to the TRAP transporter small permease family.</text>
</comment>
<dbReference type="KEGG" id="wma:WM2015_1561"/>
<dbReference type="EMBL" id="CP012154">
    <property type="protein sequence ID" value="AKS41931.1"/>
    <property type="molecule type" value="Genomic_DNA"/>
</dbReference>
<evidence type="ECO:0000259" key="10">
    <source>
        <dbReference type="Pfam" id="PF04290"/>
    </source>
</evidence>
<keyword evidence="5 9" id="KW-0812">Transmembrane</keyword>
<dbReference type="Proteomes" id="UP000066624">
    <property type="component" value="Chromosome"/>
</dbReference>
<evidence type="ECO:0000256" key="6">
    <source>
        <dbReference type="ARBA" id="ARBA00022989"/>
    </source>
</evidence>
<dbReference type="AlphaFoldDB" id="A0A0K0XWD8"/>
<accession>A0A0K0XWD8</accession>